<dbReference type="InterPro" id="IPR036291">
    <property type="entry name" value="NAD(P)-bd_dom_sf"/>
</dbReference>
<dbReference type="AlphaFoldDB" id="A0A9E6Y350"/>
<dbReference type="KEGG" id="sbae:DSM104329_05168"/>
<evidence type="ECO:0000256" key="1">
    <source>
        <dbReference type="ARBA" id="ARBA00007637"/>
    </source>
</evidence>
<reference evidence="3" key="1">
    <citation type="journal article" date="2022" name="Int. J. Syst. Evol. Microbiol.">
        <title>Pseudomonas aegrilactucae sp. nov. and Pseudomonas morbosilactucae sp. nov., pathogens causing bacterial rot of lettuce in Japan.</title>
        <authorList>
            <person name="Sawada H."/>
            <person name="Fujikawa T."/>
            <person name="Satou M."/>
        </authorList>
    </citation>
    <scope>NUCLEOTIDE SEQUENCE</scope>
    <source>
        <strain evidence="3">0166_1</strain>
    </source>
</reference>
<dbReference type="PANTHER" id="PTHR43000">
    <property type="entry name" value="DTDP-D-GLUCOSE 4,6-DEHYDRATASE-RELATED"/>
    <property type="match status" value="1"/>
</dbReference>
<keyword evidence="3" id="KW-0413">Isomerase</keyword>
<dbReference type="GO" id="GO:0003974">
    <property type="term" value="F:UDP-N-acetylglucosamine 4-epimerase activity"/>
    <property type="evidence" value="ECO:0007669"/>
    <property type="project" value="UniProtKB-EC"/>
</dbReference>
<dbReference type="Gene3D" id="3.40.50.720">
    <property type="entry name" value="NAD(P)-binding Rossmann-like Domain"/>
    <property type="match status" value="1"/>
</dbReference>
<comment type="similarity">
    <text evidence="1">Belongs to the NAD(P)-dependent epimerase/dehydratase family.</text>
</comment>
<accession>A0A9E6Y350</accession>
<dbReference type="Proteomes" id="UP001162834">
    <property type="component" value="Chromosome"/>
</dbReference>
<sequence length="352" mass="38505">MDIRGKKLVVIGGAGLIGSHTVDALTREDVSEIVVYDNFVRGTEENLAGALRDDRVSIFEIGGDVTQTDILSAALKGADGVFHFAALWLLQCHEYPRSAFDVNIRGTFNVLEACVAQNVQRLVYSSSASVYGDAVEEPMTEEHPFNNRNFYGATKIAGEAMARAYHERYGLDYAGLRYMNVYGARQDYRGAYIAVIMKMLDAIDRGEPVTLYGDGSQAYDFVYVTDCAAANVCAMKADATDAFYNVGTGIRTSLRELAQLVLDITGADAGIRYEAQGLTFVKNRIGDPTAATRDLGYTAAVELEQGLRELIAWRRAHLDQVARRRDAAAGEQRRALELEDLEEPVAAEAGAE</sequence>
<gene>
    <name evidence="3" type="primary">wbgU</name>
    <name evidence="3" type="ORF">DSM104329_05168</name>
</gene>
<evidence type="ECO:0000313" key="3">
    <source>
        <dbReference type="EMBL" id="UGS38738.1"/>
    </source>
</evidence>
<dbReference type="SUPFAM" id="SSF51735">
    <property type="entry name" value="NAD(P)-binding Rossmann-fold domains"/>
    <property type="match status" value="1"/>
</dbReference>
<organism evidence="3 4">
    <name type="scientific">Capillimicrobium parvum</name>
    <dbReference type="NCBI Taxonomy" id="2884022"/>
    <lineage>
        <taxon>Bacteria</taxon>
        <taxon>Bacillati</taxon>
        <taxon>Actinomycetota</taxon>
        <taxon>Thermoleophilia</taxon>
        <taxon>Solirubrobacterales</taxon>
        <taxon>Capillimicrobiaceae</taxon>
        <taxon>Capillimicrobium</taxon>
    </lineage>
</organism>
<name>A0A9E6Y350_9ACTN</name>
<dbReference type="InterPro" id="IPR001509">
    <property type="entry name" value="Epimerase_deHydtase"/>
</dbReference>
<evidence type="ECO:0000313" key="4">
    <source>
        <dbReference type="Proteomes" id="UP001162834"/>
    </source>
</evidence>
<dbReference type="EC" id="5.1.3.7" evidence="3"/>
<dbReference type="EMBL" id="CP087164">
    <property type="protein sequence ID" value="UGS38738.1"/>
    <property type="molecule type" value="Genomic_DNA"/>
</dbReference>
<dbReference type="RefSeq" id="WP_259312754.1">
    <property type="nucleotide sequence ID" value="NZ_CP087164.1"/>
</dbReference>
<protein>
    <submittedName>
        <fullName evidence="3">UDP-N-acetylglucosamine 4-epimerase</fullName>
        <ecNumber evidence="3">5.1.3.7</ecNumber>
    </submittedName>
</protein>
<keyword evidence="4" id="KW-1185">Reference proteome</keyword>
<dbReference type="Pfam" id="PF01370">
    <property type="entry name" value="Epimerase"/>
    <property type="match status" value="1"/>
</dbReference>
<proteinExistence type="inferred from homology"/>
<evidence type="ECO:0000259" key="2">
    <source>
        <dbReference type="Pfam" id="PF01370"/>
    </source>
</evidence>
<dbReference type="Gene3D" id="3.90.25.10">
    <property type="entry name" value="UDP-galactose 4-epimerase, domain 1"/>
    <property type="match status" value="1"/>
</dbReference>
<feature type="domain" description="NAD-dependent epimerase/dehydratase" evidence="2">
    <location>
        <begin position="9"/>
        <end position="247"/>
    </location>
</feature>